<dbReference type="EMBL" id="JABFTP020000085">
    <property type="protein sequence ID" value="KAL3276272.1"/>
    <property type="molecule type" value="Genomic_DNA"/>
</dbReference>
<comment type="caution">
    <text evidence="2">The sequence shown here is derived from an EMBL/GenBank/DDBJ whole genome shotgun (WGS) entry which is preliminary data.</text>
</comment>
<evidence type="ECO:0000313" key="3">
    <source>
        <dbReference type="Proteomes" id="UP001516400"/>
    </source>
</evidence>
<organism evidence="2 3">
    <name type="scientific">Cryptolaemus montrouzieri</name>
    <dbReference type="NCBI Taxonomy" id="559131"/>
    <lineage>
        <taxon>Eukaryota</taxon>
        <taxon>Metazoa</taxon>
        <taxon>Ecdysozoa</taxon>
        <taxon>Arthropoda</taxon>
        <taxon>Hexapoda</taxon>
        <taxon>Insecta</taxon>
        <taxon>Pterygota</taxon>
        <taxon>Neoptera</taxon>
        <taxon>Endopterygota</taxon>
        <taxon>Coleoptera</taxon>
        <taxon>Polyphaga</taxon>
        <taxon>Cucujiformia</taxon>
        <taxon>Coccinelloidea</taxon>
        <taxon>Coccinellidae</taxon>
        <taxon>Scymninae</taxon>
        <taxon>Scymnini</taxon>
        <taxon>Cryptolaemus</taxon>
    </lineage>
</organism>
<dbReference type="Proteomes" id="UP001516400">
    <property type="component" value="Unassembled WGS sequence"/>
</dbReference>
<evidence type="ECO:0000256" key="1">
    <source>
        <dbReference type="SAM" id="MobiDB-lite"/>
    </source>
</evidence>
<dbReference type="AlphaFoldDB" id="A0ABD2NCB6"/>
<feature type="region of interest" description="Disordered" evidence="1">
    <location>
        <begin position="22"/>
        <end position="74"/>
    </location>
</feature>
<feature type="compositionally biased region" description="Basic and acidic residues" evidence="1">
    <location>
        <begin position="36"/>
        <end position="50"/>
    </location>
</feature>
<gene>
    <name evidence="2" type="ORF">HHI36_023935</name>
</gene>
<keyword evidence="3" id="KW-1185">Reference proteome</keyword>
<sequence length="135" mass="15610">MAVENISYYEAEQYIRDETYAEKDPRNFPTLPRQRMSNDNDQRIEPRDSYRNAVVSGQKSKTPISPGYGRQNHKMCMMNYRPGQDQGNAIMLRNNTQKNLCREQGHIPSTSGIGNSQNQNKEYIKSMSINGWKMA</sequence>
<accession>A0ABD2NCB6</accession>
<protein>
    <submittedName>
        <fullName evidence="2">Uncharacterized protein</fullName>
    </submittedName>
</protein>
<proteinExistence type="predicted"/>
<reference evidence="2 3" key="1">
    <citation type="journal article" date="2021" name="BMC Biol.">
        <title>Horizontally acquired antibacterial genes associated with adaptive radiation of ladybird beetles.</title>
        <authorList>
            <person name="Li H.S."/>
            <person name="Tang X.F."/>
            <person name="Huang Y.H."/>
            <person name="Xu Z.Y."/>
            <person name="Chen M.L."/>
            <person name="Du X.Y."/>
            <person name="Qiu B.Y."/>
            <person name="Chen P.T."/>
            <person name="Zhang W."/>
            <person name="Slipinski A."/>
            <person name="Escalona H.E."/>
            <person name="Waterhouse R.M."/>
            <person name="Zwick A."/>
            <person name="Pang H."/>
        </authorList>
    </citation>
    <scope>NUCLEOTIDE SEQUENCE [LARGE SCALE GENOMIC DNA]</scope>
    <source>
        <strain evidence="2">SYSU2018</strain>
    </source>
</reference>
<evidence type="ECO:0000313" key="2">
    <source>
        <dbReference type="EMBL" id="KAL3276272.1"/>
    </source>
</evidence>
<name>A0ABD2NCB6_9CUCU</name>